<evidence type="ECO:0000259" key="2">
    <source>
        <dbReference type="Pfam" id="PF17289"/>
    </source>
</evidence>
<gene>
    <name evidence="3" type="ORF">GCM10007853_04310</name>
</gene>
<proteinExistence type="predicted"/>
<dbReference type="Gene3D" id="3.40.50.300">
    <property type="entry name" value="P-loop containing nucleotide triphosphate hydrolases"/>
    <property type="match status" value="1"/>
</dbReference>
<dbReference type="NCBIfam" id="TIGR01630">
    <property type="entry name" value="psiM2_ORF9"/>
    <property type="match status" value="1"/>
</dbReference>
<evidence type="ECO:0000256" key="1">
    <source>
        <dbReference type="ARBA" id="ARBA00022612"/>
    </source>
</evidence>
<accession>A0ABQ5V656</accession>
<keyword evidence="4" id="KW-1185">Reference proteome</keyword>
<evidence type="ECO:0000313" key="4">
    <source>
        <dbReference type="Proteomes" id="UP001161391"/>
    </source>
</evidence>
<dbReference type="Proteomes" id="UP001161391">
    <property type="component" value="Unassembled WGS sequence"/>
</dbReference>
<protein>
    <recommendedName>
        <fullName evidence="2">Terminase large subunit gp17-like C-terminal domain-containing protein</fullName>
    </recommendedName>
</protein>
<feature type="domain" description="Terminase large subunit gp17-like C-terminal" evidence="2">
    <location>
        <begin position="315"/>
        <end position="458"/>
    </location>
</feature>
<name>A0ABQ5V656_9PROT</name>
<reference evidence="3" key="2">
    <citation type="submission" date="2023-01" db="EMBL/GenBank/DDBJ databases">
        <title>Draft genome sequence of Algimonas ampicilliniresistens strain NBRC 108219.</title>
        <authorList>
            <person name="Sun Q."/>
            <person name="Mori K."/>
        </authorList>
    </citation>
    <scope>NUCLEOTIDE SEQUENCE</scope>
    <source>
        <strain evidence="3">NBRC 108219</strain>
    </source>
</reference>
<evidence type="ECO:0000313" key="3">
    <source>
        <dbReference type="EMBL" id="GLQ22557.1"/>
    </source>
</evidence>
<organism evidence="3 4">
    <name type="scientific">Algimonas ampicilliniresistens</name>
    <dbReference type="NCBI Taxonomy" id="1298735"/>
    <lineage>
        <taxon>Bacteria</taxon>
        <taxon>Pseudomonadati</taxon>
        <taxon>Pseudomonadota</taxon>
        <taxon>Alphaproteobacteria</taxon>
        <taxon>Maricaulales</taxon>
        <taxon>Robiginitomaculaceae</taxon>
        <taxon>Algimonas</taxon>
    </lineage>
</organism>
<dbReference type="RefSeq" id="WP_284387041.1">
    <property type="nucleotide sequence ID" value="NZ_BSNK01000001.1"/>
</dbReference>
<dbReference type="InterPro" id="IPR035421">
    <property type="entry name" value="Terminase_6C"/>
</dbReference>
<comment type="caution">
    <text evidence="3">The sequence shown here is derived from an EMBL/GenBank/DDBJ whole genome shotgun (WGS) entry which is preliminary data.</text>
</comment>
<dbReference type="InterPro" id="IPR027417">
    <property type="entry name" value="P-loop_NTPase"/>
</dbReference>
<dbReference type="InterPro" id="IPR006517">
    <property type="entry name" value="Phage_terminase_lsu-like_C"/>
</dbReference>
<keyword evidence="1" id="KW-1188">Viral release from host cell</keyword>
<dbReference type="Gene3D" id="3.30.420.240">
    <property type="match status" value="1"/>
</dbReference>
<dbReference type="Pfam" id="PF17289">
    <property type="entry name" value="Terminase_6C"/>
    <property type="match status" value="1"/>
</dbReference>
<sequence length="500" mass="56194">MTNSFLDDPQSLLIELCRQDFTAFLRKAWPWVSGGDLLDWNWHFDAMAHKLEQIADGELQRSIINIPPRNGKSKTISVIWVAFMLGLDPTKNFVCVSYSSELSNKFARDCRSIIESQWYRQLFPGTILSKARSAAYDFETTRGGGRLATSIGGTLTGRGGDIIILDDVIKPSDAHSETVRTNVNEWFSSTLSSRLDNKKTGSMICVMQRLHEHDLCGMLLEQGGWDCLSIPSIAIEDESIMLARGGVYHRREGELLHAAREPIEVLDDLKRSMGSYAFEAQYQQQPMPSDGNLYKAAWLLTSGSDALDKGQIVQSWDTAIKTGSMNDYSVCITARIWRNEVHILHVWRGRVEFPDLLKKAKSLAQEFGARTLLVEDKASGQQLIQSLRADNTPGVPNPIAIKPEGDKFTRAAGVSSMVEAGQLFLPQDGHWLTAFKKELLAFPSSKHDDQVDALSQLLEWSRKHSHRHSRRLSTPILVRCDDFEFPDDDLRDGGLFYPFS</sequence>
<dbReference type="EMBL" id="BSNK01000001">
    <property type="protein sequence ID" value="GLQ22557.1"/>
    <property type="molecule type" value="Genomic_DNA"/>
</dbReference>
<reference evidence="3" key="1">
    <citation type="journal article" date="2014" name="Int. J. Syst. Evol. Microbiol.">
        <title>Complete genome of a new Firmicutes species belonging to the dominant human colonic microbiota ('Ruminococcus bicirculans') reveals two chromosomes and a selective capacity to utilize plant glucans.</title>
        <authorList>
            <consortium name="NISC Comparative Sequencing Program"/>
            <person name="Wegmann U."/>
            <person name="Louis P."/>
            <person name="Goesmann A."/>
            <person name="Henrissat B."/>
            <person name="Duncan S.H."/>
            <person name="Flint H.J."/>
        </authorList>
    </citation>
    <scope>NUCLEOTIDE SEQUENCE</scope>
    <source>
        <strain evidence="3">NBRC 108219</strain>
    </source>
</reference>